<gene>
    <name evidence="1" type="ORF">NCTC12965_00430</name>
</gene>
<protein>
    <recommendedName>
        <fullName evidence="2">Lipoprotein</fullName>
    </recommendedName>
</protein>
<evidence type="ECO:0008006" key="2">
    <source>
        <dbReference type="Google" id="ProtNLM"/>
    </source>
</evidence>
<dbReference type="AlphaFoldDB" id="A0A4U9TD32"/>
<name>A0A4U9TD32_SERFO</name>
<dbReference type="EMBL" id="CABEEZ010000016">
    <property type="protein sequence ID" value="VTR17740.1"/>
    <property type="molecule type" value="Genomic_DNA"/>
</dbReference>
<reference evidence="1" key="1">
    <citation type="submission" date="2019-05" db="EMBL/GenBank/DDBJ databases">
        <authorList>
            <consortium name="Pathogen Informatics"/>
        </authorList>
    </citation>
    <scope>NUCLEOTIDE SEQUENCE [LARGE SCALE GENOMIC DNA]</scope>
    <source>
        <strain evidence="1">NCTC12965</strain>
    </source>
</reference>
<accession>A0A4U9TD32</accession>
<dbReference type="PROSITE" id="PS51257">
    <property type="entry name" value="PROKAR_LIPOPROTEIN"/>
    <property type="match status" value="1"/>
</dbReference>
<organism evidence="1">
    <name type="scientific">Serratia fonticola</name>
    <dbReference type="NCBI Taxonomy" id="47917"/>
    <lineage>
        <taxon>Bacteria</taxon>
        <taxon>Pseudomonadati</taxon>
        <taxon>Pseudomonadota</taxon>
        <taxon>Gammaproteobacteria</taxon>
        <taxon>Enterobacterales</taxon>
        <taxon>Yersiniaceae</taxon>
        <taxon>Serratia</taxon>
    </lineage>
</organism>
<evidence type="ECO:0000313" key="1">
    <source>
        <dbReference type="EMBL" id="VTR17740.1"/>
    </source>
</evidence>
<proteinExistence type="predicted"/>
<sequence length="37" mass="3944">MRHFIILLALALSGCVSVYGPTKTGNQPGSAAENCHW</sequence>